<dbReference type="InterPro" id="IPR020846">
    <property type="entry name" value="MFS_dom"/>
</dbReference>
<feature type="transmembrane region" description="Helical" evidence="4">
    <location>
        <begin position="97"/>
        <end position="118"/>
    </location>
</feature>
<dbReference type="GO" id="GO:0005886">
    <property type="term" value="C:plasma membrane"/>
    <property type="evidence" value="ECO:0007669"/>
    <property type="project" value="TreeGrafter"/>
</dbReference>
<feature type="transmembrane region" description="Helical" evidence="4">
    <location>
        <begin position="289"/>
        <end position="312"/>
    </location>
</feature>
<evidence type="ECO:0000259" key="5">
    <source>
        <dbReference type="PROSITE" id="PS50850"/>
    </source>
</evidence>
<reference evidence="6 7" key="1">
    <citation type="submission" date="2019-12" db="EMBL/GenBank/DDBJ databases">
        <title>Complete genome sequence of Algicella marina strain 9Alg 56(T) isolated from the red alga Tichocarpus crinitus.</title>
        <authorList>
            <person name="Kim S.-G."/>
            <person name="Nedashkovskaya O.I."/>
        </authorList>
    </citation>
    <scope>NUCLEOTIDE SEQUENCE [LARGE SCALE GENOMIC DNA]</scope>
    <source>
        <strain evidence="6 7">9Alg 56</strain>
    </source>
</reference>
<feature type="domain" description="Major facilitator superfamily (MFS) profile" evidence="5">
    <location>
        <begin position="198"/>
        <end position="406"/>
    </location>
</feature>
<dbReference type="GO" id="GO:0022857">
    <property type="term" value="F:transmembrane transporter activity"/>
    <property type="evidence" value="ECO:0007669"/>
    <property type="project" value="InterPro"/>
</dbReference>
<dbReference type="Pfam" id="PF07690">
    <property type="entry name" value="MFS_1"/>
    <property type="match status" value="1"/>
</dbReference>
<dbReference type="InterPro" id="IPR047200">
    <property type="entry name" value="MFS_YcaD-like"/>
</dbReference>
<feature type="transmembrane region" description="Helical" evidence="4">
    <location>
        <begin position="72"/>
        <end position="91"/>
    </location>
</feature>
<dbReference type="Proteomes" id="UP000464495">
    <property type="component" value="Chromosome"/>
</dbReference>
<sequence>MRILLSFSALMLSVVLLQLSSGAIAPLDALSGLQEGFTTTEVGLLGSAHFIGFFAGCWWAPRLMGRVGHNRAFAAFAALGAIGALAHPLLISPVAWSLMRVMTGLCIAGAYTIVEAWLQARLTNASRGRVLGAYRFFDLCASMVAQLMIGFLEPASYVSYNLLAILCCACLLPLMLTTAPPPVIPATPRLRPMIAVRLSPLGAAGVIVAGISGPAFRMVGPVYGQEMGLGADQIGLFLAAAVLGGALAQFPVGWLADKFDRRVMLIGMSIAACIVCIALSNYSGTSAPLIFGGSFAFGLTSFPVFSISAAHASDFAEPEEMVELSAALMFLYGTGAIVSPIVASGLIDLFGPPAMFLLITAGHAALIAFGLVRMQSRSAKKRTAYRYTPRTSFTIGQILRRKPAGK</sequence>
<dbReference type="InterPro" id="IPR011701">
    <property type="entry name" value="MFS"/>
</dbReference>
<dbReference type="Gene3D" id="1.20.1250.20">
    <property type="entry name" value="MFS general substrate transporter like domains"/>
    <property type="match status" value="2"/>
</dbReference>
<accession>A0A6P1SYL4</accession>
<proteinExistence type="predicted"/>
<dbReference type="KEGG" id="amaq:GO499_11610"/>
<feature type="transmembrane region" description="Helical" evidence="4">
    <location>
        <begin position="263"/>
        <end position="283"/>
    </location>
</feature>
<dbReference type="AlphaFoldDB" id="A0A6P1SYL4"/>
<evidence type="ECO:0000313" key="7">
    <source>
        <dbReference type="Proteomes" id="UP000464495"/>
    </source>
</evidence>
<dbReference type="RefSeq" id="WP_161862333.1">
    <property type="nucleotide sequence ID" value="NZ_CP046620.1"/>
</dbReference>
<protein>
    <submittedName>
        <fullName evidence="6">MFS transporter</fullName>
    </submittedName>
</protein>
<gene>
    <name evidence="6" type="ORF">GO499_11610</name>
</gene>
<dbReference type="InterPro" id="IPR036259">
    <property type="entry name" value="MFS_trans_sf"/>
</dbReference>
<feature type="transmembrane region" description="Helical" evidence="4">
    <location>
        <begin position="42"/>
        <end position="60"/>
    </location>
</feature>
<keyword evidence="1 4" id="KW-0812">Transmembrane</keyword>
<feature type="transmembrane region" description="Helical" evidence="4">
    <location>
        <begin position="353"/>
        <end position="372"/>
    </location>
</feature>
<keyword evidence="3 4" id="KW-0472">Membrane</keyword>
<organism evidence="6 7">
    <name type="scientific">Algicella marina</name>
    <dbReference type="NCBI Taxonomy" id="2683284"/>
    <lineage>
        <taxon>Bacteria</taxon>
        <taxon>Pseudomonadati</taxon>
        <taxon>Pseudomonadota</taxon>
        <taxon>Alphaproteobacteria</taxon>
        <taxon>Rhodobacterales</taxon>
        <taxon>Paracoccaceae</taxon>
        <taxon>Algicella</taxon>
    </lineage>
</organism>
<keyword evidence="2 4" id="KW-1133">Transmembrane helix</keyword>
<feature type="transmembrane region" description="Helical" evidence="4">
    <location>
        <begin position="158"/>
        <end position="177"/>
    </location>
</feature>
<feature type="transmembrane region" description="Helical" evidence="4">
    <location>
        <begin position="130"/>
        <end position="152"/>
    </location>
</feature>
<feature type="transmembrane region" description="Helical" evidence="4">
    <location>
        <begin position="198"/>
        <end position="216"/>
    </location>
</feature>
<dbReference type="PANTHER" id="PTHR23521:SF3">
    <property type="entry name" value="MFS TRANSPORTER"/>
    <property type="match status" value="1"/>
</dbReference>
<keyword evidence="7" id="KW-1185">Reference proteome</keyword>
<dbReference type="PANTHER" id="PTHR23521">
    <property type="entry name" value="TRANSPORTER MFS SUPERFAMILY"/>
    <property type="match status" value="1"/>
</dbReference>
<name>A0A6P1SYL4_9RHOB</name>
<feature type="transmembrane region" description="Helical" evidence="4">
    <location>
        <begin position="236"/>
        <end position="256"/>
    </location>
</feature>
<feature type="transmembrane region" description="Helical" evidence="4">
    <location>
        <begin position="324"/>
        <end position="347"/>
    </location>
</feature>
<dbReference type="CDD" id="cd17477">
    <property type="entry name" value="MFS_YcaD_like"/>
    <property type="match status" value="1"/>
</dbReference>
<evidence type="ECO:0000256" key="4">
    <source>
        <dbReference type="SAM" id="Phobius"/>
    </source>
</evidence>
<dbReference type="PROSITE" id="PS50850">
    <property type="entry name" value="MFS"/>
    <property type="match status" value="1"/>
</dbReference>
<dbReference type="EMBL" id="CP046620">
    <property type="protein sequence ID" value="QHQ35774.1"/>
    <property type="molecule type" value="Genomic_DNA"/>
</dbReference>
<evidence type="ECO:0000256" key="3">
    <source>
        <dbReference type="ARBA" id="ARBA00023136"/>
    </source>
</evidence>
<evidence type="ECO:0000313" key="6">
    <source>
        <dbReference type="EMBL" id="QHQ35774.1"/>
    </source>
</evidence>
<evidence type="ECO:0000256" key="2">
    <source>
        <dbReference type="ARBA" id="ARBA00022989"/>
    </source>
</evidence>
<evidence type="ECO:0000256" key="1">
    <source>
        <dbReference type="ARBA" id="ARBA00022692"/>
    </source>
</evidence>
<dbReference type="SUPFAM" id="SSF103473">
    <property type="entry name" value="MFS general substrate transporter"/>
    <property type="match status" value="1"/>
</dbReference>